<comment type="caution">
    <text evidence="1">The sequence shown here is derived from an EMBL/GenBank/DDBJ whole genome shotgun (WGS) entry which is preliminary data.</text>
</comment>
<sequence>GVLEDFFVGHSGQEAAGRQHGADQQTQCERMATCGLNHDGCLYGLLLFSSFRDISPIKAIVGGEARHNNCPQCGGL</sequence>
<accession>A0A699XEY6</accession>
<protein>
    <submittedName>
        <fullName evidence="1">Uncharacterized protein</fullName>
    </submittedName>
</protein>
<dbReference type="AlphaFoldDB" id="A0A699XEY6"/>
<proteinExistence type="predicted"/>
<name>A0A699XEY6_TANCI</name>
<reference evidence="1" key="1">
    <citation type="journal article" date="2019" name="Sci. Rep.">
        <title>Draft genome of Tanacetum cinerariifolium, the natural source of mosquito coil.</title>
        <authorList>
            <person name="Yamashiro T."/>
            <person name="Shiraishi A."/>
            <person name="Satake H."/>
            <person name="Nakayama K."/>
        </authorList>
    </citation>
    <scope>NUCLEOTIDE SEQUENCE</scope>
</reference>
<evidence type="ECO:0000313" key="1">
    <source>
        <dbReference type="EMBL" id="GFD56436.1"/>
    </source>
</evidence>
<gene>
    <name evidence="1" type="ORF">Tci_928405</name>
</gene>
<organism evidence="1">
    <name type="scientific">Tanacetum cinerariifolium</name>
    <name type="common">Dalmatian daisy</name>
    <name type="synonym">Chrysanthemum cinerariifolium</name>
    <dbReference type="NCBI Taxonomy" id="118510"/>
    <lineage>
        <taxon>Eukaryota</taxon>
        <taxon>Viridiplantae</taxon>
        <taxon>Streptophyta</taxon>
        <taxon>Embryophyta</taxon>
        <taxon>Tracheophyta</taxon>
        <taxon>Spermatophyta</taxon>
        <taxon>Magnoliopsida</taxon>
        <taxon>eudicotyledons</taxon>
        <taxon>Gunneridae</taxon>
        <taxon>Pentapetalae</taxon>
        <taxon>asterids</taxon>
        <taxon>campanulids</taxon>
        <taxon>Asterales</taxon>
        <taxon>Asteraceae</taxon>
        <taxon>Asteroideae</taxon>
        <taxon>Anthemideae</taxon>
        <taxon>Anthemidinae</taxon>
        <taxon>Tanacetum</taxon>
    </lineage>
</organism>
<dbReference type="EMBL" id="BKCJ011829309">
    <property type="protein sequence ID" value="GFD56436.1"/>
    <property type="molecule type" value="Genomic_DNA"/>
</dbReference>
<feature type="non-terminal residue" evidence="1">
    <location>
        <position position="1"/>
    </location>
</feature>